<name>A0A1R2BZ33_9CILI</name>
<keyword evidence="3" id="KW-1185">Reference proteome</keyword>
<organism evidence="2 3">
    <name type="scientific">Stentor coeruleus</name>
    <dbReference type="NCBI Taxonomy" id="5963"/>
    <lineage>
        <taxon>Eukaryota</taxon>
        <taxon>Sar</taxon>
        <taxon>Alveolata</taxon>
        <taxon>Ciliophora</taxon>
        <taxon>Postciliodesmatophora</taxon>
        <taxon>Heterotrichea</taxon>
        <taxon>Heterotrichida</taxon>
        <taxon>Stentoridae</taxon>
        <taxon>Stentor</taxon>
    </lineage>
</organism>
<protein>
    <submittedName>
        <fullName evidence="2">Uncharacterized protein</fullName>
    </submittedName>
</protein>
<proteinExistence type="predicted"/>
<dbReference type="EMBL" id="MPUH01000362">
    <property type="protein sequence ID" value="OMJ81905.1"/>
    <property type="molecule type" value="Genomic_DNA"/>
</dbReference>
<feature type="compositionally biased region" description="Basic and acidic residues" evidence="1">
    <location>
        <begin position="50"/>
        <end position="73"/>
    </location>
</feature>
<feature type="compositionally biased region" description="Polar residues" evidence="1">
    <location>
        <begin position="9"/>
        <end position="22"/>
    </location>
</feature>
<evidence type="ECO:0000313" key="3">
    <source>
        <dbReference type="Proteomes" id="UP000187209"/>
    </source>
</evidence>
<gene>
    <name evidence="2" type="ORF">SteCoe_17546</name>
</gene>
<accession>A0A1R2BZ33</accession>
<reference evidence="2 3" key="1">
    <citation type="submission" date="2016-11" db="EMBL/GenBank/DDBJ databases">
        <title>The macronuclear genome of Stentor coeruleus: a giant cell with tiny introns.</title>
        <authorList>
            <person name="Slabodnick M."/>
            <person name="Ruby J.G."/>
            <person name="Reiff S.B."/>
            <person name="Swart E.C."/>
            <person name="Gosai S."/>
            <person name="Prabakaran S."/>
            <person name="Witkowska E."/>
            <person name="Larue G.E."/>
            <person name="Fisher S."/>
            <person name="Freeman R.M."/>
            <person name="Gunawardena J."/>
            <person name="Chu W."/>
            <person name="Stover N.A."/>
            <person name="Gregory B.D."/>
            <person name="Nowacki M."/>
            <person name="Derisi J."/>
            <person name="Roy S.W."/>
            <person name="Marshall W.F."/>
            <person name="Sood P."/>
        </authorList>
    </citation>
    <scope>NUCLEOTIDE SEQUENCE [LARGE SCALE GENOMIC DNA]</scope>
    <source>
        <strain evidence="2">WM001</strain>
    </source>
</reference>
<sequence length="210" mass="24736">MAELELSAFNESRQQLRSQGQAISKELDDRFQQKRARKPVEPLPDYQDNYTKELEESRAKYRQELLDQMESRKSIRSKKRQEEIDNEKKRLEDLEAEKNKSLKELAYESLMQRESYKHSLSQQVNLKNSRKAEEEYQKKVEKVILDEQVKRFQEEQRMLVSMMKKGISPNSPDASQIGFRSDCSECNDGNFSTCSNCRKLLPVQALSKFP</sequence>
<dbReference type="OrthoDB" id="323790at2759"/>
<comment type="caution">
    <text evidence="2">The sequence shown here is derived from an EMBL/GenBank/DDBJ whole genome shotgun (WGS) entry which is preliminary data.</text>
</comment>
<evidence type="ECO:0000313" key="2">
    <source>
        <dbReference type="EMBL" id="OMJ81905.1"/>
    </source>
</evidence>
<dbReference type="Proteomes" id="UP000187209">
    <property type="component" value="Unassembled WGS sequence"/>
</dbReference>
<dbReference type="AlphaFoldDB" id="A0A1R2BZ33"/>
<evidence type="ECO:0000256" key="1">
    <source>
        <dbReference type="SAM" id="MobiDB-lite"/>
    </source>
</evidence>
<feature type="region of interest" description="Disordered" evidence="1">
    <location>
        <begin position="1"/>
        <end position="86"/>
    </location>
</feature>